<feature type="transmembrane region" description="Helical" evidence="8">
    <location>
        <begin position="194"/>
        <end position="214"/>
    </location>
</feature>
<dbReference type="GO" id="GO:0030425">
    <property type="term" value="C:dendrite"/>
    <property type="evidence" value="ECO:0007669"/>
    <property type="project" value="TreeGrafter"/>
</dbReference>
<keyword evidence="5 8" id="KW-0472">Membrane</keyword>
<sequence>MAIQNIKVAPITKKTQANKNSLCFCQTVSPIFFFIKCFGILPVTTTHENNKCIFKRSWPWTIYCGIVFSLYMYQIIVNVDYENILTNKSLIVLLNQMTNAVYAHYVLIIVLAAYIKLPKYTTTMNKFAQVFKHGILCQSARRIVLTTQYCIISLFICLAASQAGLYYWLHQSETHHTNFSISDFFFRFSQTISLVFYSKFFGVVAVIIGGFACFEKLLISSLKYTPVHPLAGIDETNNERDFLGVIHYKLCRSEHHILAEFSTLTAAELVEYLRMYHEDLCLCIYAWNDCIDPMFLIHTVLELAILIIHWYAVVAHVVYNFKSPMASTIHILNCVFAIFHTYGLYLFLKNAQNIKNMIQGLTNFLLEYSTRISSLDEHQQVRLFIEKLKNHRPFTASGVFTIDLGIAGPISANILTYVLVALQFEIPKE</sequence>
<dbReference type="EMBL" id="OU896714">
    <property type="protein sequence ID" value="CAG9824806.1"/>
    <property type="molecule type" value="Genomic_DNA"/>
</dbReference>
<keyword evidence="2 8" id="KW-1003">Cell membrane</keyword>
<dbReference type="GO" id="GO:0030424">
    <property type="term" value="C:axon"/>
    <property type="evidence" value="ECO:0007669"/>
    <property type="project" value="TreeGrafter"/>
</dbReference>
<dbReference type="Pfam" id="PF08395">
    <property type="entry name" value="7tm_7"/>
    <property type="match status" value="1"/>
</dbReference>
<keyword evidence="4 8" id="KW-1133">Transmembrane helix</keyword>
<proteinExistence type="inferred from homology"/>
<comment type="caution">
    <text evidence="8">Lacks conserved residue(s) required for the propagation of feature annotation.</text>
</comment>
<comment type="function">
    <text evidence="8">Gustatory receptor which mediates acceptance or avoidance behavior, depending on its substrates.</text>
</comment>
<evidence type="ECO:0000256" key="7">
    <source>
        <dbReference type="ARBA" id="ARBA00023224"/>
    </source>
</evidence>
<protein>
    <recommendedName>
        <fullName evidence="8">Gustatory receptor</fullName>
    </recommendedName>
</protein>
<dbReference type="InterPro" id="IPR013604">
    <property type="entry name" value="7TM_chemorcpt"/>
</dbReference>
<accession>A0A9N9X7X1</accession>
<evidence type="ECO:0000256" key="4">
    <source>
        <dbReference type="ARBA" id="ARBA00022989"/>
    </source>
</evidence>
<organism evidence="9 10">
    <name type="scientific">Phaedon cochleariae</name>
    <name type="common">Mustard beetle</name>
    <dbReference type="NCBI Taxonomy" id="80249"/>
    <lineage>
        <taxon>Eukaryota</taxon>
        <taxon>Metazoa</taxon>
        <taxon>Ecdysozoa</taxon>
        <taxon>Arthropoda</taxon>
        <taxon>Hexapoda</taxon>
        <taxon>Insecta</taxon>
        <taxon>Pterygota</taxon>
        <taxon>Neoptera</taxon>
        <taxon>Endopterygota</taxon>
        <taxon>Coleoptera</taxon>
        <taxon>Polyphaga</taxon>
        <taxon>Cucujiformia</taxon>
        <taxon>Chrysomeloidea</taxon>
        <taxon>Chrysomelidae</taxon>
        <taxon>Chrysomelinae</taxon>
        <taxon>Chrysomelini</taxon>
        <taxon>Phaedon</taxon>
    </lineage>
</organism>
<comment type="subcellular location">
    <subcellularLocation>
        <location evidence="1 8">Cell membrane</location>
        <topology evidence="1 8">Multi-pass membrane protein</topology>
    </subcellularLocation>
</comment>
<feature type="transmembrane region" description="Helical" evidence="8">
    <location>
        <begin position="295"/>
        <end position="319"/>
    </location>
</feature>
<evidence type="ECO:0000256" key="5">
    <source>
        <dbReference type="ARBA" id="ARBA00023136"/>
    </source>
</evidence>
<feature type="transmembrane region" description="Helical" evidence="8">
    <location>
        <begin position="99"/>
        <end position="117"/>
    </location>
</feature>
<comment type="similarity">
    <text evidence="8">Belongs to the insect chemoreceptor superfamily. Gustatory receptor (GR) family.</text>
</comment>
<evidence type="ECO:0000256" key="2">
    <source>
        <dbReference type="ARBA" id="ARBA00022475"/>
    </source>
</evidence>
<dbReference type="GO" id="GO:0007165">
    <property type="term" value="P:signal transduction"/>
    <property type="evidence" value="ECO:0007669"/>
    <property type="project" value="UniProtKB-KW"/>
</dbReference>
<dbReference type="GO" id="GO:0043025">
    <property type="term" value="C:neuronal cell body"/>
    <property type="evidence" value="ECO:0007669"/>
    <property type="project" value="TreeGrafter"/>
</dbReference>
<evidence type="ECO:0000256" key="1">
    <source>
        <dbReference type="ARBA" id="ARBA00004651"/>
    </source>
</evidence>
<feature type="transmembrane region" description="Helical" evidence="8">
    <location>
        <begin position="325"/>
        <end position="348"/>
    </location>
</feature>
<reference evidence="9" key="2">
    <citation type="submission" date="2022-10" db="EMBL/GenBank/DDBJ databases">
        <authorList>
            <consortium name="ENA_rothamsted_submissions"/>
            <consortium name="culmorum"/>
            <person name="King R."/>
        </authorList>
    </citation>
    <scope>NUCLEOTIDE SEQUENCE</scope>
</reference>
<dbReference type="PANTHER" id="PTHR21143:SF121">
    <property type="entry name" value="GUSTATORY AND ODORANT RECEPTOR 21A"/>
    <property type="match status" value="1"/>
</dbReference>
<gene>
    <name evidence="9" type="ORF">PHAECO_LOCUS11978</name>
</gene>
<name>A0A9N9X7X1_PHACE</name>
<evidence type="ECO:0000313" key="10">
    <source>
        <dbReference type="Proteomes" id="UP001153737"/>
    </source>
</evidence>
<keyword evidence="7 8" id="KW-0807">Transducer</keyword>
<dbReference type="OrthoDB" id="6748673at2759"/>
<dbReference type="GO" id="GO:0050909">
    <property type="term" value="P:sensory perception of taste"/>
    <property type="evidence" value="ECO:0007669"/>
    <property type="project" value="InterPro"/>
</dbReference>
<feature type="transmembrane region" description="Helical" evidence="8">
    <location>
        <begin position="60"/>
        <end position="79"/>
    </location>
</feature>
<keyword evidence="3 8" id="KW-0812">Transmembrane</keyword>
<reference evidence="9" key="1">
    <citation type="submission" date="2022-01" db="EMBL/GenBank/DDBJ databases">
        <authorList>
            <person name="King R."/>
        </authorList>
    </citation>
    <scope>NUCLEOTIDE SEQUENCE</scope>
</reference>
<evidence type="ECO:0000256" key="6">
    <source>
        <dbReference type="ARBA" id="ARBA00023170"/>
    </source>
</evidence>
<dbReference type="PANTHER" id="PTHR21143">
    <property type="entry name" value="INVERTEBRATE GUSTATORY RECEPTOR"/>
    <property type="match status" value="1"/>
</dbReference>
<keyword evidence="10" id="KW-1185">Reference proteome</keyword>
<dbReference type="Proteomes" id="UP001153737">
    <property type="component" value="Chromosome 8"/>
</dbReference>
<evidence type="ECO:0000256" key="3">
    <source>
        <dbReference type="ARBA" id="ARBA00022692"/>
    </source>
</evidence>
<evidence type="ECO:0000256" key="8">
    <source>
        <dbReference type="RuleBase" id="RU363108"/>
    </source>
</evidence>
<keyword evidence="6 8" id="KW-0675">Receptor</keyword>
<feature type="transmembrane region" description="Helical" evidence="8">
    <location>
        <begin position="149"/>
        <end position="169"/>
    </location>
</feature>
<dbReference type="AlphaFoldDB" id="A0A9N9X7X1"/>
<dbReference type="GO" id="GO:0005886">
    <property type="term" value="C:plasma membrane"/>
    <property type="evidence" value="ECO:0007669"/>
    <property type="project" value="UniProtKB-SubCell"/>
</dbReference>
<evidence type="ECO:0000313" key="9">
    <source>
        <dbReference type="EMBL" id="CAG9824806.1"/>
    </source>
</evidence>